<dbReference type="RefSeq" id="WP_062975599.1">
    <property type="nucleotide sequence ID" value="NZ_JAAXOT010000007.1"/>
</dbReference>
<feature type="compositionally biased region" description="Low complexity" evidence="1">
    <location>
        <begin position="302"/>
        <end position="343"/>
    </location>
</feature>
<feature type="compositionally biased region" description="Basic and acidic residues" evidence="1">
    <location>
        <begin position="1"/>
        <end position="12"/>
    </location>
</feature>
<evidence type="ECO:0000313" key="3">
    <source>
        <dbReference type="Proteomes" id="UP000570678"/>
    </source>
</evidence>
<organism evidence="2 3">
    <name type="scientific">Nocardia flavorosea</name>
    <dbReference type="NCBI Taxonomy" id="53429"/>
    <lineage>
        <taxon>Bacteria</taxon>
        <taxon>Bacillati</taxon>
        <taxon>Actinomycetota</taxon>
        <taxon>Actinomycetes</taxon>
        <taxon>Mycobacteriales</taxon>
        <taxon>Nocardiaceae</taxon>
        <taxon>Nocardia</taxon>
    </lineage>
</organism>
<proteinExistence type="predicted"/>
<feature type="compositionally biased region" description="Low complexity" evidence="1">
    <location>
        <begin position="250"/>
        <end position="280"/>
    </location>
</feature>
<evidence type="ECO:0000313" key="2">
    <source>
        <dbReference type="EMBL" id="NKY57649.1"/>
    </source>
</evidence>
<dbReference type="EMBL" id="JAAXOT010000007">
    <property type="protein sequence ID" value="NKY57649.1"/>
    <property type="molecule type" value="Genomic_DNA"/>
</dbReference>
<protein>
    <recommendedName>
        <fullName evidence="4">PPE family protein</fullName>
    </recommendedName>
</protein>
<comment type="caution">
    <text evidence="2">The sequence shown here is derived from an EMBL/GenBank/DDBJ whole genome shotgun (WGS) entry which is preliminary data.</text>
</comment>
<reference evidence="2 3" key="1">
    <citation type="submission" date="2020-04" db="EMBL/GenBank/DDBJ databases">
        <title>MicrobeNet Type strains.</title>
        <authorList>
            <person name="Nicholson A.C."/>
        </authorList>
    </citation>
    <scope>NUCLEOTIDE SEQUENCE [LARGE SCALE GENOMIC DNA]</scope>
    <source>
        <strain evidence="2 3">JCM 3332</strain>
    </source>
</reference>
<feature type="compositionally biased region" description="Low complexity" evidence="1">
    <location>
        <begin position="212"/>
        <end position="225"/>
    </location>
</feature>
<accession>A0A846YL52</accession>
<feature type="region of interest" description="Disordered" evidence="1">
    <location>
        <begin position="170"/>
        <end position="397"/>
    </location>
</feature>
<dbReference type="AlphaFoldDB" id="A0A846YL52"/>
<dbReference type="Proteomes" id="UP000570678">
    <property type="component" value="Unassembled WGS sequence"/>
</dbReference>
<evidence type="ECO:0008006" key="4">
    <source>
        <dbReference type="Google" id="ProtNLM"/>
    </source>
</evidence>
<sequence>MTIRNEDPRIGDPEEPSGFSHTEINNAFRPLVPGEHGMMASDQYGEIARLWEQGVQVFAARIRRSSSAAWDGPAAEQSRQAIGDYATRAEDLVPALNALATQVYNAVVAIMRTQTELPEVPEERSLLNSGGWSWLPGVDYTSRGDAEEQARQVMSDEFVKPFTQVDGLIPAFGPPVNPTAPVHTDLPAGQPAPGVPGSTSTGDNPAGPTPGAPAGEDPSQEQQPGEGPPAAPENTGPGDPATTAEGPQDPASTTPSTTTAGVPATTPSTTTPGTTTTPGAPGSPAPGSPGGVPAPGAPPAPGATLPGAPRAPGAPGVPGATGTPTGAAGAPRTGMPGMMSPGAAGRGGQSQDDERDGIPDYLITAENTRELLGEPEATLPDGTLGGDAPSAQPSRDT</sequence>
<evidence type="ECO:0000256" key="1">
    <source>
        <dbReference type="SAM" id="MobiDB-lite"/>
    </source>
</evidence>
<feature type="region of interest" description="Disordered" evidence="1">
    <location>
        <begin position="1"/>
        <end position="22"/>
    </location>
</feature>
<gene>
    <name evidence="2" type="ORF">HGA15_16125</name>
</gene>
<keyword evidence="3" id="KW-1185">Reference proteome</keyword>
<name>A0A846YL52_9NOCA</name>